<dbReference type="EMBL" id="QQBH01000038">
    <property type="protein sequence ID" value="RDD84635.1"/>
    <property type="molecule type" value="Genomic_DNA"/>
</dbReference>
<comment type="caution">
    <text evidence="1">The sequence shown here is derived from an EMBL/GenBank/DDBJ whole genome shotgun (WGS) entry which is preliminary data.</text>
</comment>
<dbReference type="Proteomes" id="UP000253742">
    <property type="component" value="Unassembled WGS sequence"/>
</dbReference>
<organism evidence="1 2">
    <name type="scientific">Streptomyces parvulus</name>
    <dbReference type="NCBI Taxonomy" id="146923"/>
    <lineage>
        <taxon>Bacteria</taxon>
        <taxon>Bacillati</taxon>
        <taxon>Actinomycetota</taxon>
        <taxon>Actinomycetes</taxon>
        <taxon>Kitasatosporales</taxon>
        <taxon>Streptomycetaceae</taxon>
        <taxon>Streptomyces</taxon>
    </lineage>
</organism>
<proteinExistence type="predicted"/>
<dbReference type="AlphaFoldDB" id="A0A369UXB5"/>
<sequence>MGGAVGVELLLYLGEGVDVVDLADPAVVAAKDHACGVVEEVVAETGPVVGGQHSAVVEADAAVRVDGVAG</sequence>
<evidence type="ECO:0000313" key="2">
    <source>
        <dbReference type="Proteomes" id="UP000253742"/>
    </source>
</evidence>
<gene>
    <name evidence="1" type="ORF">DVZ84_34335</name>
</gene>
<accession>A0A369UXB5</accession>
<name>A0A369UXB5_9ACTN</name>
<reference evidence="1 2" key="1">
    <citation type="submission" date="2018-07" db="EMBL/GenBank/DDBJ databases">
        <title>Genome guided investigation of antibiotics producing actinomycetales strain isolated from a Macau mangrove ecosystem.</title>
        <authorList>
            <person name="Hu D."/>
        </authorList>
    </citation>
    <scope>NUCLEOTIDE SEQUENCE [LARGE SCALE GENOMIC DNA]</scope>
    <source>
        <strain evidence="1 2">2297</strain>
    </source>
</reference>
<protein>
    <submittedName>
        <fullName evidence="1">Uncharacterized protein</fullName>
    </submittedName>
</protein>
<evidence type="ECO:0000313" key="1">
    <source>
        <dbReference type="EMBL" id="RDD84635.1"/>
    </source>
</evidence>